<dbReference type="Proteomes" id="UP000076858">
    <property type="component" value="Unassembled WGS sequence"/>
</dbReference>
<keyword evidence="2" id="KW-1185">Reference proteome</keyword>
<name>A0A0N8CWW7_9CRUS</name>
<dbReference type="PANTHER" id="PTHR14604">
    <property type="entry name" value="WD40 REPEAT PF20"/>
    <property type="match status" value="1"/>
</dbReference>
<dbReference type="OrthoDB" id="6575367at2759"/>
<reference evidence="1 2" key="1">
    <citation type="submission" date="2016-03" db="EMBL/GenBank/DDBJ databases">
        <title>EvidentialGene: Evidence-directed Construction of Genes on Genomes.</title>
        <authorList>
            <person name="Gilbert D.G."/>
            <person name="Choi J.-H."/>
            <person name="Mockaitis K."/>
            <person name="Colbourne J."/>
            <person name="Pfrender M."/>
        </authorList>
    </citation>
    <scope>NUCLEOTIDE SEQUENCE [LARGE SCALE GENOMIC DNA]</scope>
    <source>
        <strain evidence="1 2">Xinb3</strain>
        <tissue evidence="1">Complete organism</tissue>
    </source>
</reference>
<dbReference type="PANTHER" id="PTHR14604:SF4">
    <property type="entry name" value="F-BOX DOMAIN-CONTAINING PROTEIN"/>
    <property type="match status" value="1"/>
</dbReference>
<dbReference type="InterPro" id="IPR015943">
    <property type="entry name" value="WD40/YVTN_repeat-like_dom_sf"/>
</dbReference>
<dbReference type="SUPFAM" id="SSF81383">
    <property type="entry name" value="F-box domain"/>
    <property type="match status" value="1"/>
</dbReference>
<gene>
    <name evidence="1" type="ORF">APZ42_017196</name>
</gene>
<protein>
    <submittedName>
        <fullName evidence="1">Uncharacterized protein</fullName>
    </submittedName>
</protein>
<proteinExistence type="predicted"/>
<dbReference type="SUPFAM" id="SSF50978">
    <property type="entry name" value="WD40 repeat-like"/>
    <property type="match status" value="1"/>
</dbReference>
<evidence type="ECO:0000313" key="1">
    <source>
        <dbReference type="EMBL" id="KZS16644.1"/>
    </source>
</evidence>
<dbReference type="AlphaFoldDB" id="A0A0N8CWW7"/>
<dbReference type="Gene3D" id="2.130.10.10">
    <property type="entry name" value="YVTN repeat-like/Quinoprotein amine dehydrogenase"/>
    <property type="match status" value="1"/>
</dbReference>
<dbReference type="InterPro" id="IPR036047">
    <property type="entry name" value="F-box-like_dom_sf"/>
</dbReference>
<accession>A0A0N8CWW7</accession>
<organism evidence="1 2">
    <name type="scientific">Daphnia magna</name>
    <dbReference type="NCBI Taxonomy" id="35525"/>
    <lineage>
        <taxon>Eukaryota</taxon>
        <taxon>Metazoa</taxon>
        <taxon>Ecdysozoa</taxon>
        <taxon>Arthropoda</taxon>
        <taxon>Crustacea</taxon>
        <taxon>Branchiopoda</taxon>
        <taxon>Diplostraca</taxon>
        <taxon>Cladocera</taxon>
        <taxon>Anomopoda</taxon>
        <taxon>Daphniidae</taxon>
        <taxon>Daphnia</taxon>
    </lineage>
</organism>
<dbReference type="EMBL" id="LRGB01000687">
    <property type="protein sequence ID" value="KZS16644.1"/>
    <property type="molecule type" value="Genomic_DNA"/>
</dbReference>
<dbReference type="InterPro" id="IPR050995">
    <property type="entry name" value="WD-F-box_domain-protein"/>
</dbReference>
<evidence type="ECO:0000313" key="2">
    <source>
        <dbReference type="Proteomes" id="UP000076858"/>
    </source>
</evidence>
<comment type="caution">
    <text evidence="1">The sequence shown here is derived from an EMBL/GenBank/DDBJ whole genome shotgun (WGS) entry which is preliminary data.</text>
</comment>
<sequence>MDIIYNLQRWKLLGEIAVEILQYLDVNDLHAAENVSPVWKETVINGKLWEKLFKRNVVLHPPWKKMNSIIRKQQSHSEIALVVEEEDDEQVLWNEQEVFRTTCLTIADSLDILDKNWMTGNYQEEIVLRGAVIGPVNSITFLMDEKHIVRHVDSERTFQFFNRWSLDLEESIPSRTDSSGNQHHHCFVTCFDFSDELLVVGYGNGVVDVIWRKTRETLHTFRDFDWPNNHSVDEDDQDNYVTEKVIFSPKRHFLLSYLYTTTSYFLTLRKISDVKDMIIAHQLQLDENVEELVNLYMDDLYTVLFIRSRTGRGPSEEIFEIRSTESFTPLHSFSVQGVVSAYHYLDGLLVIGTQVSNSQFLRVWNTKTGNSIWDVNLDKEKIVDLRIISDKYIVSVNGTGELKQWDLHTVLDHAVPADKALLHRIGSTDNLSSCVGGGMVADEYQVVLFGFFRTTPIKGHESPIIVSLDFMKGQNHVKKPLPQLY</sequence>
<dbReference type="Gene3D" id="1.20.1280.50">
    <property type="match status" value="1"/>
</dbReference>
<dbReference type="InterPro" id="IPR036322">
    <property type="entry name" value="WD40_repeat_dom_sf"/>
</dbReference>
<dbReference type="STRING" id="35525.A0A0N8CWW7"/>